<dbReference type="InterPro" id="IPR050061">
    <property type="entry name" value="MurCDEF_pg_biosynth"/>
</dbReference>
<keyword evidence="19" id="KW-1185">Reference proteome</keyword>
<evidence type="ECO:0000313" key="19">
    <source>
        <dbReference type="Proteomes" id="UP000198949"/>
    </source>
</evidence>
<dbReference type="Pfam" id="PF01225">
    <property type="entry name" value="Mur_ligase"/>
    <property type="match status" value="1"/>
</dbReference>
<reference evidence="19" key="1">
    <citation type="submission" date="2016-10" db="EMBL/GenBank/DDBJ databases">
        <authorList>
            <person name="Varghese N."/>
            <person name="Submissions S."/>
        </authorList>
    </citation>
    <scope>NUCLEOTIDE SEQUENCE [LARGE SCALE GENOMIC DNA]</scope>
    <source>
        <strain evidence="19">CGMCC 4.3516</strain>
    </source>
</reference>
<keyword evidence="4 14" id="KW-0963">Cytoplasm</keyword>
<dbReference type="GO" id="GO:0005524">
    <property type="term" value="F:ATP binding"/>
    <property type="evidence" value="ECO:0007669"/>
    <property type="project" value="UniProtKB-UniRule"/>
</dbReference>
<evidence type="ECO:0000256" key="13">
    <source>
        <dbReference type="ARBA" id="ARBA00047833"/>
    </source>
</evidence>
<dbReference type="GO" id="GO:0009252">
    <property type="term" value="P:peptidoglycan biosynthetic process"/>
    <property type="evidence" value="ECO:0007669"/>
    <property type="project" value="UniProtKB-UniRule"/>
</dbReference>
<evidence type="ECO:0000256" key="7">
    <source>
        <dbReference type="ARBA" id="ARBA00022741"/>
    </source>
</evidence>
<evidence type="ECO:0000313" key="18">
    <source>
        <dbReference type="EMBL" id="SDD19003.1"/>
    </source>
</evidence>
<evidence type="ECO:0000256" key="11">
    <source>
        <dbReference type="ARBA" id="ARBA00023306"/>
    </source>
</evidence>
<evidence type="ECO:0000259" key="17">
    <source>
        <dbReference type="Pfam" id="PF08245"/>
    </source>
</evidence>
<dbReference type="EC" id="6.3.2.8" evidence="3 14"/>
<dbReference type="Pfam" id="PF02875">
    <property type="entry name" value="Mur_ligase_C"/>
    <property type="match status" value="1"/>
</dbReference>
<dbReference type="GO" id="GO:0005737">
    <property type="term" value="C:cytoplasm"/>
    <property type="evidence" value="ECO:0007669"/>
    <property type="project" value="UniProtKB-SubCell"/>
</dbReference>
<name>A0A1G6SQB2_9ACTN</name>
<proteinExistence type="inferred from homology"/>
<gene>
    <name evidence="14" type="primary">murC</name>
    <name evidence="18" type="ORF">SAMN05216270_102229</name>
</gene>
<accession>A0A1G6SQB2</accession>
<dbReference type="AlphaFoldDB" id="A0A1G6SQB2"/>
<keyword evidence="8 14" id="KW-0067">ATP-binding</keyword>
<dbReference type="Gene3D" id="3.40.50.720">
    <property type="entry name" value="NAD(P)-binding Rossmann-like Domain"/>
    <property type="match status" value="1"/>
</dbReference>
<dbReference type="GO" id="GO:0071555">
    <property type="term" value="P:cell wall organization"/>
    <property type="evidence" value="ECO:0007669"/>
    <property type="project" value="UniProtKB-KW"/>
</dbReference>
<dbReference type="Pfam" id="PF08245">
    <property type="entry name" value="Mur_ligase_M"/>
    <property type="match status" value="1"/>
</dbReference>
<keyword evidence="5 14" id="KW-0436">Ligase</keyword>
<feature type="binding site" evidence="14">
    <location>
        <begin position="127"/>
        <end position="133"/>
    </location>
    <ligand>
        <name>ATP</name>
        <dbReference type="ChEBI" id="CHEBI:30616"/>
    </ligand>
</feature>
<dbReference type="Gene3D" id="3.40.1190.10">
    <property type="entry name" value="Mur-like, catalytic domain"/>
    <property type="match status" value="1"/>
</dbReference>
<dbReference type="UniPathway" id="UPA00219"/>
<evidence type="ECO:0000256" key="1">
    <source>
        <dbReference type="ARBA" id="ARBA00004496"/>
    </source>
</evidence>
<dbReference type="GO" id="GO:0008360">
    <property type="term" value="P:regulation of cell shape"/>
    <property type="evidence" value="ECO:0007669"/>
    <property type="project" value="UniProtKB-KW"/>
</dbReference>
<dbReference type="RefSeq" id="WP_091029332.1">
    <property type="nucleotide sequence ID" value="NZ_FNAD01000002.1"/>
</dbReference>
<feature type="domain" description="Mur ligase N-terminal catalytic" evidence="15">
    <location>
        <begin position="25"/>
        <end position="119"/>
    </location>
</feature>
<feature type="domain" description="Mur ligase C-terminal" evidence="16">
    <location>
        <begin position="328"/>
        <end position="461"/>
    </location>
</feature>
<dbReference type="InterPro" id="IPR005758">
    <property type="entry name" value="UDP-N-AcMur_Ala_ligase_MurC"/>
</dbReference>
<evidence type="ECO:0000256" key="10">
    <source>
        <dbReference type="ARBA" id="ARBA00022984"/>
    </source>
</evidence>
<dbReference type="SUPFAM" id="SSF53623">
    <property type="entry name" value="MurD-like peptide ligases, catalytic domain"/>
    <property type="match status" value="1"/>
</dbReference>
<evidence type="ECO:0000259" key="16">
    <source>
        <dbReference type="Pfam" id="PF02875"/>
    </source>
</evidence>
<evidence type="ECO:0000256" key="12">
    <source>
        <dbReference type="ARBA" id="ARBA00023316"/>
    </source>
</evidence>
<evidence type="ECO:0000256" key="9">
    <source>
        <dbReference type="ARBA" id="ARBA00022960"/>
    </source>
</evidence>
<evidence type="ECO:0000256" key="8">
    <source>
        <dbReference type="ARBA" id="ARBA00022840"/>
    </source>
</evidence>
<keyword evidence="12 14" id="KW-0961">Cell wall biogenesis/degradation</keyword>
<comment type="similarity">
    <text evidence="14">Belongs to the MurCDEF family.</text>
</comment>
<dbReference type="Gene3D" id="3.90.190.20">
    <property type="entry name" value="Mur ligase, C-terminal domain"/>
    <property type="match status" value="1"/>
</dbReference>
<dbReference type="InterPro" id="IPR013221">
    <property type="entry name" value="Mur_ligase_cen"/>
</dbReference>
<comment type="subcellular location">
    <subcellularLocation>
        <location evidence="1 14">Cytoplasm</location>
    </subcellularLocation>
</comment>
<dbReference type="SUPFAM" id="SSF51984">
    <property type="entry name" value="MurCD N-terminal domain"/>
    <property type="match status" value="1"/>
</dbReference>
<dbReference type="SUPFAM" id="SSF53244">
    <property type="entry name" value="MurD-like peptide ligases, peptide-binding domain"/>
    <property type="match status" value="1"/>
</dbReference>
<keyword evidence="10 14" id="KW-0573">Peptidoglycan synthesis</keyword>
<keyword evidence="7 14" id="KW-0547">Nucleotide-binding</keyword>
<evidence type="ECO:0000256" key="14">
    <source>
        <dbReference type="HAMAP-Rule" id="MF_00046"/>
    </source>
</evidence>
<keyword evidence="6 14" id="KW-0132">Cell division</keyword>
<protein>
    <recommendedName>
        <fullName evidence="3 14">UDP-N-acetylmuramate--L-alanine ligase</fullName>
        <ecNumber evidence="3 14">6.3.2.8</ecNumber>
    </recommendedName>
    <alternativeName>
        <fullName evidence="14">UDP-N-acetylmuramoyl-L-alanine synthetase</fullName>
    </alternativeName>
</protein>
<comment type="function">
    <text evidence="14">Cell wall formation.</text>
</comment>
<evidence type="ECO:0000256" key="5">
    <source>
        <dbReference type="ARBA" id="ARBA00022598"/>
    </source>
</evidence>
<comment type="pathway">
    <text evidence="2 14">Cell wall biogenesis; peptidoglycan biosynthesis.</text>
</comment>
<dbReference type="PANTHER" id="PTHR43445:SF3">
    <property type="entry name" value="UDP-N-ACETYLMURAMATE--L-ALANINE LIGASE"/>
    <property type="match status" value="1"/>
</dbReference>
<evidence type="ECO:0000256" key="6">
    <source>
        <dbReference type="ARBA" id="ARBA00022618"/>
    </source>
</evidence>
<dbReference type="HAMAP" id="MF_00046">
    <property type="entry name" value="MurC"/>
    <property type="match status" value="1"/>
</dbReference>
<dbReference type="InterPro" id="IPR036565">
    <property type="entry name" value="Mur-like_cat_sf"/>
</dbReference>
<keyword evidence="9 14" id="KW-0133">Cell shape</keyword>
<comment type="catalytic activity">
    <reaction evidence="13 14">
        <text>UDP-N-acetyl-alpha-D-muramate + L-alanine + ATP = UDP-N-acetyl-alpha-D-muramoyl-L-alanine + ADP + phosphate + H(+)</text>
        <dbReference type="Rhea" id="RHEA:23372"/>
        <dbReference type="ChEBI" id="CHEBI:15378"/>
        <dbReference type="ChEBI" id="CHEBI:30616"/>
        <dbReference type="ChEBI" id="CHEBI:43474"/>
        <dbReference type="ChEBI" id="CHEBI:57972"/>
        <dbReference type="ChEBI" id="CHEBI:70757"/>
        <dbReference type="ChEBI" id="CHEBI:83898"/>
        <dbReference type="ChEBI" id="CHEBI:456216"/>
        <dbReference type="EC" id="6.3.2.8"/>
    </reaction>
</comment>
<keyword evidence="11 14" id="KW-0131">Cell cycle</keyword>
<evidence type="ECO:0000256" key="4">
    <source>
        <dbReference type="ARBA" id="ARBA00022490"/>
    </source>
</evidence>
<organism evidence="18 19">
    <name type="scientific">Glycomyces harbinensis</name>
    <dbReference type="NCBI Taxonomy" id="58114"/>
    <lineage>
        <taxon>Bacteria</taxon>
        <taxon>Bacillati</taxon>
        <taxon>Actinomycetota</taxon>
        <taxon>Actinomycetes</taxon>
        <taxon>Glycomycetales</taxon>
        <taxon>Glycomycetaceae</taxon>
        <taxon>Glycomyces</taxon>
    </lineage>
</organism>
<dbReference type="InterPro" id="IPR004101">
    <property type="entry name" value="Mur_ligase_C"/>
</dbReference>
<dbReference type="InterPro" id="IPR000713">
    <property type="entry name" value="Mur_ligase_N"/>
</dbReference>
<dbReference type="NCBIfam" id="TIGR01082">
    <property type="entry name" value="murC"/>
    <property type="match status" value="1"/>
</dbReference>
<dbReference type="EMBL" id="FNAD01000002">
    <property type="protein sequence ID" value="SDD19003.1"/>
    <property type="molecule type" value="Genomic_DNA"/>
</dbReference>
<dbReference type="STRING" id="58114.SAMN05216270_102229"/>
<dbReference type="PANTHER" id="PTHR43445">
    <property type="entry name" value="UDP-N-ACETYLMURAMATE--L-ALANINE LIGASE-RELATED"/>
    <property type="match status" value="1"/>
</dbReference>
<evidence type="ECO:0000259" key="15">
    <source>
        <dbReference type="Pfam" id="PF01225"/>
    </source>
</evidence>
<dbReference type="GO" id="GO:0008763">
    <property type="term" value="F:UDP-N-acetylmuramate-L-alanine ligase activity"/>
    <property type="evidence" value="ECO:0007669"/>
    <property type="project" value="UniProtKB-UniRule"/>
</dbReference>
<evidence type="ECO:0000256" key="2">
    <source>
        <dbReference type="ARBA" id="ARBA00004752"/>
    </source>
</evidence>
<evidence type="ECO:0000256" key="3">
    <source>
        <dbReference type="ARBA" id="ARBA00012211"/>
    </source>
</evidence>
<feature type="domain" description="Mur ligase central" evidence="17">
    <location>
        <begin position="125"/>
        <end position="305"/>
    </location>
</feature>
<dbReference type="OrthoDB" id="9804126at2"/>
<dbReference type="Proteomes" id="UP000198949">
    <property type="component" value="Unassembled WGS sequence"/>
</dbReference>
<dbReference type="GO" id="GO:0051301">
    <property type="term" value="P:cell division"/>
    <property type="evidence" value="ECO:0007669"/>
    <property type="project" value="UniProtKB-KW"/>
</dbReference>
<sequence length="473" mass="50521">MTDPNDLTSPIDDGTTAEDLGRTLFIGVGGVGMNGLTRLYATRGLEVTGSETKEWPSLPELERLGVVLHREHAKSNLDGIDTVVRSTAHNDQHVEVVEARERGIPVLHRSEALAAAMTGRRSIVVTGTHGKTTTTAIITQMLEHAGAAPSYVNGGEIIGAHTGAHGDGEFFVAEADESDRSFLRYRPEIGVITNIDVDHLNTYGDMDSLTEAFERFCRNTDKDGLLVLCADNPGTRGLAAMLRAEGRAVATYGFSDGADIQLGDVESGKDGVDYTVLHQNQVLGRFHLPMPGRHIALNSGAAIAVGLQIGLEPEAVAEGIAAFGGVKRRFEKRGEQRAEDGVYAVFDEYAYHPTAMTEAIKTLKEVAAPGELVVVFMPYRVYRTVEMREDIAAALSLADKVVVMEIFGPGEEVPEGEGGQALLDAVALPDEAKVFAPEWSGVPAAVRALANGGDVVVTMGAPPISLMPEELLR</sequence>
<dbReference type="InterPro" id="IPR036615">
    <property type="entry name" value="Mur_ligase_C_dom_sf"/>
</dbReference>